<feature type="compositionally biased region" description="Polar residues" evidence="1">
    <location>
        <begin position="220"/>
        <end position="237"/>
    </location>
</feature>
<feature type="region of interest" description="Disordered" evidence="1">
    <location>
        <begin position="28"/>
        <end position="47"/>
    </location>
</feature>
<evidence type="ECO:0000313" key="2">
    <source>
        <dbReference type="EMBL" id="CAD8255600.1"/>
    </source>
</evidence>
<feature type="region of interest" description="Disordered" evidence="1">
    <location>
        <begin position="502"/>
        <end position="523"/>
    </location>
</feature>
<feature type="compositionally biased region" description="Polar residues" evidence="1">
    <location>
        <begin position="37"/>
        <end position="47"/>
    </location>
</feature>
<feature type="compositionally biased region" description="Polar residues" evidence="1">
    <location>
        <begin position="504"/>
        <end position="517"/>
    </location>
</feature>
<feature type="compositionally biased region" description="Basic and acidic residues" evidence="1">
    <location>
        <begin position="204"/>
        <end position="217"/>
    </location>
</feature>
<sequence>MPCDYDASVVDAERNASRPQYVFVVQDEHRGSRRKATSQSRTPESSSNFCLYPRRPLALVVLLRYSSTTRRTDWNVLAYNVGPEVKTQVNAAFSDAVRKAEEECRRFATDLRSRAAILRETARLLASSRQGSGIRIPFGSHLRNYVYEGVGNNTETEEFATIPGHGEPRIVPPRRPQSLALDYGRSFPSPVTSPIPFSDGTDTPESHVEPSEVERASRSAYDSSGPWSPNLSRPSTGSGAGPERRPSSRASDVCASPEDRVVSLFDMLSCSRNRRAHELLEVLVRQSPFCHTRTGVFQKAQISLAVGLGERPNGLTEETSDNQLAQEDDAKADFAEFVWTPIDMAAYITSKLRGSFVYKRKESEDEEEGEAWNGKAKAKAKAKAKSKFAVGPVYPLKRGEPVERGSGGDGSAVAFCEVVGISGPLLYMILIGQQSYKVRVYGIRTTTPSQSEDNPEARPQSPMPHRNGGASADERFSRKGNSYALLLRDRLRGIPAEAGFQAFQAKQNETQHATRLSTPRLRK</sequence>
<gene>
    <name evidence="2" type="ORF">PPYR1160_LOCUS5092</name>
</gene>
<name>A0A7R9U5Q2_9STRA</name>
<dbReference type="EMBL" id="HBEA01006617">
    <property type="protein sequence ID" value="CAD8255600.1"/>
    <property type="molecule type" value="Transcribed_RNA"/>
</dbReference>
<protein>
    <submittedName>
        <fullName evidence="2">Uncharacterized protein</fullName>
    </submittedName>
</protein>
<proteinExistence type="predicted"/>
<feature type="region of interest" description="Disordered" evidence="1">
    <location>
        <begin position="158"/>
        <end position="254"/>
    </location>
</feature>
<reference evidence="2" key="1">
    <citation type="submission" date="2021-01" db="EMBL/GenBank/DDBJ databases">
        <authorList>
            <person name="Corre E."/>
            <person name="Pelletier E."/>
            <person name="Niang G."/>
            <person name="Scheremetjew M."/>
            <person name="Finn R."/>
            <person name="Kale V."/>
            <person name="Holt S."/>
            <person name="Cochrane G."/>
            <person name="Meng A."/>
            <person name="Brown T."/>
            <person name="Cohen L."/>
        </authorList>
    </citation>
    <scope>NUCLEOTIDE SEQUENCE</scope>
    <source>
        <strain evidence="2">CCMP2078</strain>
    </source>
</reference>
<evidence type="ECO:0000256" key="1">
    <source>
        <dbReference type="SAM" id="MobiDB-lite"/>
    </source>
</evidence>
<dbReference type="AlphaFoldDB" id="A0A7R9U5Q2"/>
<accession>A0A7R9U5Q2</accession>
<feature type="region of interest" description="Disordered" evidence="1">
    <location>
        <begin position="446"/>
        <end position="475"/>
    </location>
</feature>
<organism evidence="2">
    <name type="scientific">Pinguiococcus pyrenoidosus</name>
    <dbReference type="NCBI Taxonomy" id="172671"/>
    <lineage>
        <taxon>Eukaryota</taxon>
        <taxon>Sar</taxon>
        <taxon>Stramenopiles</taxon>
        <taxon>Ochrophyta</taxon>
        <taxon>Pinguiophyceae</taxon>
        <taxon>Pinguiochrysidales</taxon>
        <taxon>Pinguiochrysidaceae</taxon>
        <taxon>Pinguiococcus</taxon>
    </lineage>
</organism>